<dbReference type="PRINTS" id="PR00139">
    <property type="entry name" value="ASNGLNASE"/>
</dbReference>
<feature type="active site" evidence="6">
    <location>
        <position position="25"/>
    </location>
</feature>
<dbReference type="InterPro" id="IPR037152">
    <property type="entry name" value="L-asparaginase_N_sf"/>
</dbReference>
<comment type="similarity">
    <text evidence="1">Belongs to the asparaginase 1 family.</text>
</comment>
<dbReference type="PROSITE" id="PS00917">
    <property type="entry name" value="ASN_GLN_ASE_2"/>
    <property type="match status" value="1"/>
</dbReference>
<evidence type="ECO:0000259" key="8">
    <source>
        <dbReference type="Pfam" id="PF00710"/>
    </source>
</evidence>
<dbReference type="EMBL" id="CP041765">
    <property type="protein sequence ID" value="QDQ96431.1"/>
    <property type="molecule type" value="Genomic_DNA"/>
</dbReference>
<dbReference type="InterPro" id="IPR027473">
    <property type="entry name" value="L-asparaginase_C"/>
</dbReference>
<feature type="active site" evidence="7">
    <location>
        <position position="102"/>
    </location>
</feature>
<dbReference type="InterPro" id="IPR027474">
    <property type="entry name" value="L-asparaginase_N"/>
</dbReference>
<dbReference type="PIRSF" id="PIRSF001220">
    <property type="entry name" value="L-ASNase_gatD"/>
    <property type="match status" value="1"/>
</dbReference>
<evidence type="ECO:0000256" key="7">
    <source>
        <dbReference type="PROSITE-ProRule" id="PRU10100"/>
    </source>
</evidence>
<dbReference type="KEGG" id="toy:FO059_02565"/>
<dbReference type="Gene3D" id="3.40.50.40">
    <property type="match status" value="1"/>
</dbReference>
<dbReference type="PANTHER" id="PTHR11707:SF28">
    <property type="entry name" value="60 KDA LYSOPHOSPHOLIPASE"/>
    <property type="match status" value="1"/>
</dbReference>
<reference evidence="10 11" key="2">
    <citation type="submission" date="2019-07" db="EMBL/GenBank/DDBJ databases">
        <authorList>
            <person name="Huang Y."/>
        </authorList>
    </citation>
    <scope>NUCLEOTIDE SEQUENCE [LARGE SCALE GENOMIC DNA]</scope>
    <source>
        <strain evidence="10 11">HY188</strain>
    </source>
</reference>
<evidence type="ECO:0000256" key="3">
    <source>
        <dbReference type="ARBA" id="ARBA00049366"/>
    </source>
</evidence>
<evidence type="ECO:0000256" key="1">
    <source>
        <dbReference type="ARBA" id="ARBA00010518"/>
    </source>
</evidence>
<evidence type="ECO:0000313" key="10">
    <source>
        <dbReference type="EMBL" id="QDQ96431.1"/>
    </source>
</evidence>
<gene>
    <name evidence="10" type="ORF">FO059_02565</name>
</gene>
<dbReference type="OrthoDB" id="9788068at2"/>
<dbReference type="PROSITE" id="PS00144">
    <property type="entry name" value="ASN_GLN_ASE_1"/>
    <property type="match status" value="1"/>
</dbReference>
<evidence type="ECO:0000256" key="6">
    <source>
        <dbReference type="PROSITE-ProRule" id="PRU10099"/>
    </source>
</evidence>
<dbReference type="Pfam" id="PF17763">
    <property type="entry name" value="Asparaginase_C"/>
    <property type="match status" value="1"/>
</dbReference>
<reference evidence="10 11" key="1">
    <citation type="submission" date="2019-07" db="EMBL/GenBank/DDBJ databases">
        <title>Tomitella cavernea sp. nov., an actinomycete isolated from soil.</title>
        <authorList>
            <person name="Cheng J."/>
        </authorList>
    </citation>
    <scope>NUCLEOTIDE SEQUENCE [LARGE SCALE GENOMIC DNA]</scope>
    <source>
        <strain evidence="10 11">HY188</strain>
    </source>
</reference>
<dbReference type="InterPro" id="IPR027475">
    <property type="entry name" value="Asparaginase/glutaminase_AS2"/>
</dbReference>
<feature type="domain" description="L-asparaginase N-terminal" evidence="8">
    <location>
        <begin position="16"/>
        <end position="193"/>
    </location>
</feature>
<dbReference type="EC" id="3.5.1.1" evidence="2"/>
<protein>
    <recommendedName>
        <fullName evidence="2">asparaginase</fullName>
        <ecNumber evidence="2">3.5.1.1</ecNumber>
    </recommendedName>
</protein>
<comment type="catalytic activity">
    <reaction evidence="3">
        <text>L-asparagine + H2O = L-aspartate + NH4(+)</text>
        <dbReference type="Rhea" id="RHEA:21016"/>
        <dbReference type="ChEBI" id="CHEBI:15377"/>
        <dbReference type="ChEBI" id="CHEBI:28938"/>
        <dbReference type="ChEBI" id="CHEBI:29991"/>
        <dbReference type="ChEBI" id="CHEBI:58048"/>
        <dbReference type="EC" id="3.5.1.1"/>
    </reaction>
</comment>
<evidence type="ECO:0000256" key="4">
    <source>
        <dbReference type="PIRSR" id="PIRSR001220-1"/>
    </source>
</evidence>
<dbReference type="GO" id="GO:0006520">
    <property type="term" value="P:amino acid metabolic process"/>
    <property type="evidence" value="ECO:0007669"/>
    <property type="project" value="InterPro"/>
</dbReference>
<feature type="binding site" evidence="5">
    <location>
        <begin position="102"/>
        <end position="103"/>
    </location>
    <ligand>
        <name>substrate</name>
    </ligand>
</feature>
<keyword evidence="11" id="KW-1185">Reference proteome</keyword>
<dbReference type="RefSeq" id="WP_143906103.1">
    <property type="nucleotide sequence ID" value="NZ_CP041765.1"/>
</dbReference>
<feature type="active site" description="O-isoaspartyl threonine intermediate" evidence="4">
    <location>
        <position position="25"/>
    </location>
</feature>
<dbReference type="AlphaFoldDB" id="A0A516X1E9"/>
<dbReference type="PROSITE" id="PS51732">
    <property type="entry name" value="ASN_GLN_ASE_3"/>
    <property type="match status" value="1"/>
</dbReference>
<sequence>MTPFRARARSGAAHPRVLVLTTGGTIAAVRGSDGGLAPAVDAADLRSTLPSPLLERVNVEARALMSVDSAAMDVTSAYAIARHVAAASAGDAVDGIVVTHGTDTMEETALLTDLVLARGGRRRVRVVFTGAQRGADQPGADGPGNLARAVDTASGPAADSEAGVLIAFAGRTMPAWGTRKLSTVDLDAFAAWPDRHEAEQSRRRALAAVPGGGLATGSLPRVDTVALYPGSDAVVIDACRAAGARGIVLEAMGAGNANAAAVRAVRAAAAAGVAVVVTTRVPHGPAFADYGGGGGGTNLARAGAVFSPVLRAGQARILLAALLAAGVGHGEVTRAFTG</sequence>
<feature type="binding site" evidence="5">
    <location>
        <position position="69"/>
    </location>
    <ligand>
        <name>substrate</name>
    </ligand>
</feature>
<dbReference type="SFLD" id="SFLDS00057">
    <property type="entry name" value="Glutaminase/Asparaginase"/>
    <property type="match status" value="1"/>
</dbReference>
<evidence type="ECO:0000259" key="9">
    <source>
        <dbReference type="Pfam" id="PF17763"/>
    </source>
</evidence>
<evidence type="ECO:0000256" key="2">
    <source>
        <dbReference type="ARBA" id="ARBA00012920"/>
    </source>
</evidence>
<dbReference type="GO" id="GO:0004067">
    <property type="term" value="F:asparaginase activity"/>
    <property type="evidence" value="ECO:0007669"/>
    <property type="project" value="UniProtKB-UniRule"/>
</dbReference>
<dbReference type="InterPro" id="IPR020827">
    <property type="entry name" value="Asparaginase/glutaminase_AS1"/>
</dbReference>
<dbReference type="Pfam" id="PF00710">
    <property type="entry name" value="Asparaginase"/>
    <property type="match status" value="1"/>
</dbReference>
<evidence type="ECO:0000256" key="5">
    <source>
        <dbReference type="PIRSR" id="PIRSR001220-2"/>
    </source>
</evidence>
<dbReference type="InterPro" id="IPR006034">
    <property type="entry name" value="Asparaginase/glutaminase-like"/>
</dbReference>
<name>A0A516X1E9_9ACTN</name>
<dbReference type="SUPFAM" id="SSF53774">
    <property type="entry name" value="Glutaminase/Asparaginase"/>
    <property type="match status" value="1"/>
</dbReference>
<dbReference type="PIRSF" id="PIRSF500176">
    <property type="entry name" value="L_ASNase"/>
    <property type="match status" value="1"/>
</dbReference>
<dbReference type="SMART" id="SM00870">
    <property type="entry name" value="Asparaginase"/>
    <property type="match status" value="1"/>
</dbReference>
<organism evidence="10 11">
    <name type="scientific">Tomitella fengzijianii</name>
    <dbReference type="NCBI Taxonomy" id="2597660"/>
    <lineage>
        <taxon>Bacteria</taxon>
        <taxon>Bacillati</taxon>
        <taxon>Actinomycetota</taxon>
        <taxon>Actinomycetes</taxon>
        <taxon>Mycobacteriales</taxon>
        <taxon>Tomitella</taxon>
    </lineage>
</organism>
<dbReference type="Proteomes" id="UP000317344">
    <property type="component" value="Chromosome"/>
</dbReference>
<accession>A0A516X1E9</accession>
<dbReference type="InterPro" id="IPR040919">
    <property type="entry name" value="Asparaginase_C"/>
</dbReference>
<dbReference type="Gene3D" id="3.40.50.1170">
    <property type="entry name" value="L-asparaginase, N-terminal domain"/>
    <property type="match status" value="1"/>
</dbReference>
<feature type="domain" description="Asparaginase/glutaminase C-terminal" evidence="9">
    <location>
        <begin position="221"/>
        <end position="336"/>
    </location>
</feature>
<dbReference type="PANTHER" id="PTHR11707">
    <property type="entry name" value="L-ASPARAGINASE"/>
    <property type="match status" value="1"/>
</dbReference>
<dbReference type="InterPro" id="IPR036152">
    <property type="entry name" value="Asp/glu_Ase-like_sf"/>
</dbReference>
<proteinExistence type="inferred from homology"/>
<evidence type="ECO:0000313" key="11">
    <source>
        <dbReference type="Proteomes" id="UP000317344"/>
    </source>
</evidence>